<sequence length="377" mass="42068">MRGSLFLFWLLASFLSLVLTLENPTPTIDWYNSSPDNAHQKESLAHGWFKYPSDHWGRKFQYGCSFTLPPPEPSLVIPYASFYLLTYVVGYYMLGCFSSMFGRFAYLSHLGQLAIIMGPIGSVIAGLNLGALSHQLGNLFPAKWVPDIITVFYNKQHLIIIIFVLSIGLLSSPNQILNSHWFSFNSGSSDRFTTYLKEKSPKKGQSTGCMATPHQETFLPIPKGDTPNGYVIYQDHLHNASVTLLQLNLSQRMLYLQLESFAGGVKGDVIVSWLYSTKTHLCICQVNTASGCLTGPTAVWFTNWTSQEIEITWVLFSDAVKSRNSETFSPIMVGTPLLAIKQTRSVPEYLASQEAVTDGNTMLLILIINGLNPHVFK</sequence>
<gene>
    <name evidence="1" type="ORF">DSO57_1013772</name>
</gene>
<evidence type="ECO:0000313" key="2">
    <source>
        <dbReference type="Proteomes" id="UP001165960"/>
    </source>
</evidence>
<name>A0ACC2S7M8_9FUNG</name>
<keyword evidence="2" id="KW-1185">Reference proteome</keyword>
<proteinExistence type="predicted"/>
<dbReference type="Proteomes" id="UP001165960">
    <property type="component" value="Unassembled WGS sequence"/>
</dbReference>
<protein>
    <submittedName>
        <fullName evidence="1">Uncharacterized protein</fullName>
    </submittedName>
</protein>
<dbReference type="EMBL" id="QTSX02005731">
    <property type="protein sequence ID" value="KAJ9058286.1"/>
    <property type="molecule type" value="Genomic_DNA"/>
</dbReference>
<reference evidence="1" key="1">
    <citation type="submission" date="2022-04" db="EMBL/GenBank/DDBJ databases">
        <title>Genome of the entomopathogenic fungus Entomophthora muscae.</title>
        <authorList>
            <person name="Elya C."/>
            <person name="Lovett B.R."/>
            <person name="Lee E."/>
            <person name="Macias A.M."/>
            <person name="Hajek A.E."/>
            <person name="De Bivort B.L."/>
            <person name="Kasson M.T."/>
            <person name="De Fine Licht H.H."/>
            <person name="Stajich J.E."/>
        </authorList>
    </citation>
    <scope>NUCLEOTIDE SEQUENCE</scope>
    <source>
        <strain evidence="1">Berkeley</strain>
    </source>
</reference>
<evidence type="ECO:0000313" key="1">
    <source>
        <dbReference type="EMBL" id="KAJ9058286.1"/>
    </source>
</evidence>
<organism evidence="1 2">
    <name type="scientific">Entomophthora muscae</name>
    <dbReference type="NCBI Taxonomy" id="34485"/>
    <lineage>
        <taxon>Eukaryota</taxon>
        <taxon>Fungi</taxon>
        <taxon>Fungi incertae sedis</taxon>
        <taxon>Zoopagomycota</taxon>
        <taxon>Entomophthoromycotina</taxon>
        <taxon>Entomophthoromycetes</taxon>
        <taxon>Entomophthorales</taxon>
        <taxon>Entomophthoraceae</taxon>
        <taxon>Entomophthora</taxon>
    </lineage>
</organism>
<accession>A0ACC2S7M8</accession>
<comment type="caution">
    <text evidence="1">The sequence shown here is derived from an EMBL/GenBank/DDBJ whole genome shotgun (WGS) entry which is preliminary data.</text>
</comment>